<organism evidence="1">
    <name type="scientific">freshwater metagenome</name>
    <dbReference type="NCBI Taxonomy" id="449393"/>
    <lineage>
        <taxon>unclassified sequences</taxon>
        <taxon>metagenomes</taxon>
        <taxon>ecological metagenomes</taxon>
    </lineage>
</organism>
<reference evidence="1" key="1">
    <citation type="submission" date="2020-05" db="EMBL/GenBank/DDBJ databases">
        <authorList>
            <person name="Chiriac C."/>
            <person name="Salcher M."/>
            <person name="Ghai R."/>
            <person name="Kavagutti S V."/>
        </authorList>
    </citation>
    <scope>NUCLEOTIDE SEQUENCE</scope>
</reference>
<accession>A0A6J7L9A0</accession>
<gene>
    <name evidence="1" type="ORF">UFOPK3662_03555</name>
</gene>
<sequence>MVYCPGSTAMTSSPSVPTMPVTVTGWPWQLVGAAVAGSASAARPPKASAAATAADAVDRAVLMDVPL</sequence>
<dbReference type="AlphaFoldDB" id="A0A6J7L9A0"/>
<dbReference type="EMBL" id="CAFBMW010000047">
    <property type="protein sequence ID" value="CAB4964425.1"/>
    <property type="molecule type" value="Genomic_DNA"/>
</dbReference>
<evidence type="ECO:0000313" key="1">
    <source>
        <dbReference type="EMBL" id="CAB4964425.1"/>
    </source>
</evidence>
<name>A0A6J7L9A0_9ZZZZ</name>
<protein>
    <submittedName>
        <fullName evidence="1">Unannotated protein</fullName>
    </submittedName>
</protein>
<proteinExistence type="predicted"/>